<evidence type="ECO:0000313" key="2">
    <source>
        <dbReference type="Proteomes" id="UP000638313"/>
    </source>
</evidence>
<dbReference type="Proteomes" id="UP000638313">
    <property type="component" value="Unassembled WGS sequence"/>
</dbReference>
<dbReference type="AlphaFoldDB" id="A0A919AZ16"/>
<accession>A0A919AZ16</accession>
<proteinExistence type="predicted"/>
<organism evidence="1 2">
    <name type="scientific">Streptomyces mashuensis</name>
    <dbReference type="NCBI Taxonomy" id="33904"/>
    <lineage>
        <taxon>Bacteria</taxon>
        <taxon>Bacillati</taxon>
        <taxon>Actinomycetota</taxon>
        <taxon>Actinomycetes</taxon>
        <taxon>Kitasatosporales</taxon>
        <taxon>Streptomycetaceae</taxon>
        <taxon>Streptomyces</taxon>
    </lineage>
</organism>
<sequence>MGLAGGELLDAVRVHVVADDTVTHLCGAYSQWKPDVALTCDNDLHGSSYSIAVLEWTLVLVWQGEVLCLWCLS</sequence>
<evidence type="ECO:0000313" key="1">
    <source>
        <dbReference type="EMBL" id="GHF33376.1"/>
    </source>
</evidence>
<keyword evidence="2" id="KW-1185">Reference proteome</keyword>
<dbReference type="EMBL" id="BNBD01000002">
    <property type="protein sequence ID" value="GHF33376.1"/>
    <property type="molecule type" value="Genomic_DNA"/>
</dbReference>
<reference evidence="1" key="1">
    <citation type="journal article" date="2014" name="Int. J. Syst. Evol. Microbiol.">
        <title>Complete genome sequence of Corynebacterium casei LMG S-19264T (=DSM 44701T), isolated from a smear-ripened cheese.</title>
        <authorList>
            <consortium name="US DOE Joint Genome Institute (JGI-PGF)"/>
            <person name="Walter F."/>
            <person name="Albersmeier A."/>
            <person name="Kalinowski J."/>
            <person name="Ruckert C."/>
        </authorList>
    </citation>
    <scope>NUCLEOTIDE SEQUENCE</scope>
    <source>
        <strain evidence="1">JCM 4059</strain>
    </source>
</reference>
<reference evidence="1" key="2">
    <citation type="submission" date="2020-09" db="EMBL/GenBank/DDBJ databases">
        <authorList>
            <person name="Sun Q."/>
            <person name="Ohkuma M."/>
        </authorList>
    </citation>
    <scope>NUCLEOTIDE SEQUENCE</scope>
    <source>
        <strain evidence="1">JCM 4059</strain>
    </source>
</reference>
<protein>
    <submittedName>
        <fullName evidence="1">Uncharacterized protein</fullName>
    </submittedName>
</protein>
<comment type="caution">
    <text evidence="1">The sequence shown here is derived from an EMBL/GenBank/DDBJ whole genome shotgun (WGS) entry which is preliminary data.</text>
</comment>
<name>A0A919AZ16_9ACTN</name>
<gene>
    <name evidence="1" type="ORF">GCM10010218_13090</name>
</gene>